<evidence type="ECO:0000256" key="1">
    <source>
        <dbReference type="ARBA" id="ARBA00004123"/>
    </source>
</evidence>
<evidence type="ECO:0000256" key="2">
    <source>
        <dbReference type="ARBA" id="ARBA00007690"/>
    </source>
</evidence>
<dbReference type="InterPro" id="IPR011989">
    <property type="entry name" value="ARM-like"/>
</dbReference>
<evidence type="ECO:0000313" key="8">
    <source>
        <dbReference type="EMBL" id="RHY16285.1"/>
    </source>
</evidence>
<evidence type="ECO:0000313" key="7">
    <source>
        <dbReference type="EMBL" id="RHY00328.1"/>
    </source>
</evidence>
<evidence type="ECO:0000256" key="4">
    <source>
        <dbReference type="SAM" id="MobiDB-lite"/>
    </source>
</evidence>
<feature type="compositionally biased region" description="Acidic residues" evidence="4">
    <location>
        <begin position="968"/>
        <end position="978"/>
    </location>
</feature>
<evidence type="ECO:0000259" key="5">
    <source>
        <dbReference type="Pfam" id="PF08161"/>
    </source>
</evidence>
<dbReference type="GO" id="GO:0005634">
    <property type="term" value="C:nucleus"/>
    <property type="evidence" value="ECO:0007669"/>
    <property type="project" value="UniProtKB-SubCell"/>
</dbReference>
<feature type="region of interest" description="Disordered" evidence="4">
    <location>
        <begin position="945"/>
        <end position="1003"/>
    </location>
</feature>
<comment type="caution">
    <text evidence="8">The sequence shown here is derived from an EMBL/GenBank/DDBJ whole genome shotgun (WGS) entry which is preliminary data.</text>
</comment>
<dbReference type="InterPro" id="IPR057860">
    <property type="entry name" value="HEAT_RRP12_N"/>
</dbReference>
<protein>
    <submittedName>
        <fullName evidence="8">Uncharacterized protein</fullName>
    </submittedName>
</protein>
<organism evidence="8 10">
    <name type="scientific">Aphanomyces astaci</name>
    <name type="common">Crayfish plague agent</name>
    <dbReference type="NCBI Taxonomy" id="112090"/>
    <lineage>
        <taxon>Eukaryota</taxon>
        <taxon>Sar</taxon>
        <taxon>Stramenopiles</taxon>
        <taxon>Oomycota</taxon>
        <taxon>Saprolegniomycetes</taxon>
        <taxon>Saprolegniales</taxon>
        <taxon>Verrucalvaceae</taxon>
        <taxon>Aphanomyces</taxon>
    </lineage>
</organism>
<dbReference type="Pfam" id="PF08161">
    <property type="entry name" value="RRP12_HEAT"/>
    <property type="match status" value="1"/>
</dbReference>
<accession>A0A397BAB4</accession>
<dbReference type="InterPro" id="IPR052087">
    <property type="entry name" value="RRP12"/>
</dbReference>
<feature type="compositionally biased region" description="Basic and acidic residues" evidence="4">
    <location>
        <begin position="1113"/>
        <end position="1126"/>
    </location>
</feature>
<feature type="domain" description="RRP12 N-terminal HEAT" evidence="6">
    <location>
        <begin position="7"/>
        <end position="256"/>
    </location>
</feature>
<reference evidence="9 12" key="1">
    <citation type="journal article" date="2018" name="J. Invertebr. Pathol.">
        <title>New genotyping method for the causative agent of crayfish plague (Aphanomyces astaci) based on whole genome data.</title>
        <authorList>
            <person name="Minardi D."/>
            <person name="Studholme D.J."/>
            <person name="van der Giezen M."/>
            <person name="Pretto T."/>
            <person name="Oidtmann B."/>
        </authorList>
    </citation>
    <scope>NUCLEOTIDE SEQUENCE [LARGE SCALE GENOMIC DNA]</scope>
    <source>
        <strain evidence="9 12">KB13</strain>
    </source>
</reference>
<dbReference type="EMBL" id="QUTA01009910">
    <property type="protein sequence ID" value="RHY00328.1"/>
    <property type="molecule type" value="Genomic_DNA"/>
</dbReference>
<dbReference type="Gene3D" id="1.25.10.10">
    <property type="entry name" value="Leucine-rich Repeat Variant"/>
    <property type="match status" value="2"/>
</dbReference>
<dbReference type="SUPFAM" id="SSF48371">
    <property type="entry name" value="ARM repeat"/>
    <property type="match status" value="1"/>
</dbReference>
<proteinExistence type="inferred from homology"/>
<feature type="region of interest" description="Disordered" evidence="4">
    <location>
        <begin position="1054"/>
        <end position="1126"/>
    </location>
</feature>
<dbReference type="AlphaFoldDB" id="A0A397BAB4"/>
<dbReference type="Pfam" id="PF25772">
    <property type="entry name" value="HEAT_RRP12_N"/>
    <property type="match status" value="1"/>
</dbReference>
<sequence length="1164" mass="128329">MDVFSELRRHAGGNHPQKVKLNVVLAAITDVIHDRRGPGQREDHPISNTEYFAALMTALESNDSSSHAQEIMQLLTMVLPEVHDAVLRTKFDAVAHAMIRIMQSNEEDISLLRSSLVALGMVIQAQEPSASVWNHPTTLKYFHVLLALAADPRPKIRKAAQSSIVKILEVHADAHCDTLSTHIASFAENILASAVAKDQTKVLQLVGFLGSVLPLLPGKVVTSLTEALLKLLQTNQKTLALVTLEAFDAVVVSPSSRLSAECLTSLLTTVLSLDSNIHDQQHAILLIQITCRALARLEPLQSTRELLPRVVVAMCTYFESQHTQVHRKCAELLNVALQACLTLGPHPSVQRVLFSLEGLLTLRYQHAWSSIFSLLTSIVGFYGENAHPAFDSIFSTTVDLYAAMDSMPQAHDDMRKWFTRFLTAATTSVGAEVMLSVVPLQNDHGIVEERAWLIPVIRDAAKAGPGRLEYFSTAILSLAKTCEAVARADSTTALESKRMQARTMQLWSLFPSFCTHPTDIAGHFKKIAKTLANAMSDKRYPELQLLVCQGLQALLKAAAAAAKSEDDDPSDVDQAALAKFAARFLPLLIAIVEGLDADTESDRLQTLLDTITNYATLAEPEFVQNVFKQLMQTLLQTTTAAKKSADPKAPAAVAMLAQAHLHMSIALALVGIIDVSQVALLYRVVKPYMLDDTDPVMQKRSYSVLVTICDTHPAFAAEHLTDMIESLSESLLTCSVPAKKMRLRCLHQIVRAIEAAEHPDTAFVPTLVGEIMLCTKEANAKAREAAFEVLLAMAKLLDAQGNLMDFIQMVLGGLAARTPHMRSASVLCLSRLVFEFGRTEVTIQQAMPDLLRTVLMLLHEKAREVIKSVIGFLKLGIAILPKEALVEFLPSIVNGLLQWIGESKARFRAKTRTIMMKLCRKFGYEYVASLVPEADRKLITHIRKTKEREDREKEQKRESRGQKSFEEFMQDSDDDDSDHEGGAATTKSSKGNDAVAQQRPAKKIKTANGASNYIKENAEEDIVDFLDNAAFKNIVPSRKAKRVESDDEFEIAKDGRMIIPGIPDDDDDDDAMGDSEDEDAVRRDVQKKLANMGLDKKRKRDAAPAGPTAGNEYRAKKASGDVKKQGKVDPYAYIPLDPKLMARRNKHSAVSKFSKTGRVGKQRK</sequence>
<dbReference type="Proteomes" id="UP000275652">
    <property type="component" value="Unassembled WGS sequence"/>
</dbReference>
<evidence type="ECO:0000256" key="3">
    <source>
        <dbReference type="ARBA" id="ARBA00023242"/>
    </source>
</evidence>
<feature type="compositionally biased region" description="Basic and acidic residues" evidence="4">
    <location>
        <begin position="946"/>
        <end position="966"/>
    </location>
</feature>
<comment type="similarity">
    <text evidence="2">Belongs to the RRP12 family.</text>
</comment>
<evidence type="ECO:0000313" key="10">
    <source>
        <dbReference type="Proteomes" id="UP000265427"/>
    </source>
</evidence>
<keyword evidence="3" id="KW-0539">Nucleus</keyword>
<dbReference type="InterPro" id="IPR012978">
    <property type="entry name" value="HEAT_RRP12"/>
</dbReference>
<feature type="compositionally biased region" description="Acidic residues" evidence="4">
    <location>
        <begin position="1063"/>
        <end position="1079"/>
    </location>
</feature>
<dbReference type="Proteomes" id="UP000265427">
    <property type="component" value="Unassembled WGS sequence"/>
</dbReference>
<name>A0A397BAB4_APHAT</name>
<dbReference type="VEuPathDB" id="FungiDB:H257_09680"/>
<dbReference type="PANTHER" id="PTHR48287">
    <property type="entry name" value="ARM REPEAT SUPERFAMILY PROTEIN"/>
    <property type="match status" value="1"/>
</dbReference>
<dbReference type="EMBL" id="QUTI01029445">
    <property type="protein sequence ID" value="RLO04124.1"/>
    <property type="molecule type" value="Genomic_DNA"/>
</dbReference>
<reference evidence="10 11" key="2">
    <citation type="submission" date="2018-08" db="EMBL/GenBank/DDBJ databases">
        <title>Aphanomyces genome sequencing and annotation.</title>
        <authorList>
            <person name="Minardi D."/>
            <person name="Oidtmann B."/>
            <person name="Van Der Giezen M."/>
            <person name="Studholme D.J."/>
        </authorList>
    </citation>
    <scope>NUCLEOTIDE SEQUENCE [LARGE SCALE GENOMIC DNA]</scope>
    <source>
        <strain evidence="8 10">Kv</strain>
        <strain evidence="7 11">Yx</strain>
    </source>
</reference>
<evidence type="ECO:0000313" key="12">
    <source>
        <dbReference type="Proteomes" id="UP000275652"/>
    </source>
</evidence>
<gene>
    <name evidence="7" type="ORF">DYB25_005122</name>
    <name evidence="9" type="ORF">DYB28_004392</name>
    <name evidence="8" type="ORF">DYB36_006223</name>
</gene>
<dbReference type="EMBL" id="QUSZ01004007">
    <property type="protein sequence ID" value="RHY16285.1"/>
    <property type="molecule type" value="Genomic_DNA"/>
</dbReference>
<comment type="subcellular location">
    <subcellularLocation>
        <location evidence="1">Nucleus</location>
    </subcellularLocation>
</comment>
<feature type="domain" description="RRP12 HEAT" evidence="5">
    <location>
        <begin position="320"/>
        <end position="591"/>
    </location>
</feature>
<dbReference type="Proteomes" id="UP000266239">
    <property type="component" value="Unassembled WGS sequence"/>
</dbReference>
<evidence type="ECO:0000313" key="9">
    <source>
        <dbReference type="EMBL" id="RLO04124.1"/>
    </source>
</evidence>
<evidence type="ECO:0000313" key="11">
    <source>
        <dbReference type="Proteomes" id="UP000266239"/>
    </source>
</evidence>
<dbReference type="InterPro" id="IPR016024">
    <property type="entry name" value="ARM-type_fold"/>
</dbReference>
<feature type="region of interest" description="Disordered" evidence="4">
    <location>
        <begin position="1143"/>
        <end position="1164"/>
    </location>
</feature>
<dbReference type="PANTHER" id="PTHR48287:SF1">
    <property type="entry name" value="ARM REPEAT SUPERFAMILY PROTEIN"/>
    <property type="match status" value="1"/>
</dbReference>
<evidence type="ECO:0000259" key="6">
    <source>
        <dbReference type="Pfam" id="PF25772"/>
    </source>
</evidence>